<dbReference type="InterPro" id="IPR010877">
    <property type="entry name" value="Phage_Mu_Gp46"/>
</dbReference>
<protein>
    <recommendedName>
        <fullName evidence="3">Phage protein GP46</fullName>
    </recommendedName>
</protein>
<evidence type="ECO:0008006" key="3">
    <source>
        <dbReference type="Google" id="ProtNLM"/>
    </source>
</evidence>
<dbReference type="EMBL" id="CP016414">
    <property type="protein sequence ID" value="ANU36276.1"/>
    <property type="molecule type" value="Genomic_DNA"/>
</dbReference>
<name>A0A1C7F8I1_9VIBR</name>
<proteinExistence type="predicted"/>
<gene>
    <name evidence="1" type="ORF">VSVS05_01149</name>
</gene>
<organism evidence="1 2">
    <name type="scientific">Vibrio scophthalmi</name>
    <dbReference type="NCBI Taxonomy" id="45658"/>
    <lineage>
        <taxon>Bacteria</taxon>
        <taxon>Pseudomonadati</taxon>
        <taxon>Pseudomonadota</taxon>
        <taxon>Gammaproteobacteria</taxon>
        <taxon>Vibrionales</taxon>
        <taxon>Vibrionaceae</taxon>
        <taxon>Vibrio</taxon>
    </lineage>
</organism>
<dbReference type="PATRIC" id="fig|45658.7.peg.1119"/>
<dbReference type="Pfam" id="PF07409">
    <property type="entry name" value="GP46"/>
    <property type="match status" value="1"/>
</dbReference>
<dbReference type="Proteomes" id="UP000092528">
    <property type="component" value="Chromosome 1"/>
</dbReference>
<keyword evidence="2" id="KW-1185">Reference proteome</keyword>
<dbReference type="AlphaFoldDB" id="A0A1C7F8I1"/>
<reference evidence="1 2" key="1">
    <citation type="submission" date="2016-07" db="EMBL/GenBank/DDBJ databases">
        <title>Genome sequencing of Vibrio scophthalmi strain VS-05, an isolated from Paralichthys olivaceus.</title>
        <authorList>
            <person name="Han H.-J."/>
        </authorList>
    </citation>
    <scope>NUCLEOTIDE SEQUENCE [LARGE SCALE GENOMIC DNA]</scope>
    <source>
        <strain evidence="1 2">VS-05</strain>
    </source>
</reference>
<sequence length="128" mass="14466">MNHFNLNALTAPITSQEGMTHAVLQSIYNHGESTQNDRSRMSDNKRGGSWSHELLPVVGSRDWTLTREKLTEQTLSLAKRFYEEALSWLIKQGYAKSVDVSVWVEKPNQMGRLVTITLADGSKFKVSL</sequence>
<evidence type="ECO:0000313" key="1">
    <source>
        <dbReference type="EMBL" id="ANU36276.1"/>
    </source>
</evidence>
<evidence type="ECO:0000313" key="2">
    <source>
        <dbReference type="Proteomes" id="UP000092528"/>
    </source>
</evidence>
<dbReference type="RefSeq" id="WP_065545261.1">
    <property type="nucleotide sequence ID" value="NZ_CP016414.1"/>
</dbReference>
<accession>A0A1C7F8I1</accession>